<protein>
    <submittedName>
        <fullName evidence="1">Oidioi.mRNA.OKI2018_I69.chr1.g1759.t1.cds</fullName>
    </submittedName>
</protein>
<proteinExistence type="predicted"/>
<sequence length="85" mass="9687">MILFHNPASLSFLKLCPKRTQIRTSQAELTRLRGDREDDDIPLFPAEKKMIPLVQTNEEHVRDQKMVAGGIIKYSLKDGVPQPQS</sequence>
<dbReference type="Proteomes" id="UP001158576">
    <property type="component" value="Chromosome 1"/>
</dbReference>
<evidence type="ECO:0000313" key="1">
    <source>
        <dbReference type="EMBL" id="CAG5105016.1"/>
    </source>
</evidence>
<accession>A0ABN7SY25</accession>
<dbReference type="EMBL" id="OU015566">
    <property type="protein sequence ID" value="CAG5105016.1"/>
    <property type="molecule type" value="Genomic_DNA"/>
</dbReference>
<organism evidence="1 2">
    <name type="scientific">Oikopleura dioica</name>
    <name type="common">Tunicate</name>
    <dbReference type="NCBI Taxonomy" id="34765"/>
    <lineage>
        <taxon>Eukaryota</taxon>
        <taxon>Metazoa</taxon>
        <taxon>Chordata</taxon>
        <taxon>Tunicata</taxon>
        <taxon>Appendicularia</taxon>
        <taxon>Copelata</taxon>
        <taxon>Oikopleuridae</taxon>
        <taxon>Oikopleura</taxon>
    </lineage>
</organism>
<reference evidence="1 2" key="1">
    <citation type="submission" date="2021-04" db="EMBL/GenBank/DDBJ databases">
        <authorList>
            <person name="Bliznina A."/>
        </authorList>
    </citation>
    <scope>NUCLEOTIDE SEQUENCE [LARGE SCALE GENOMIC DNA]</scope>
</reference>
<name>A0ABN7SY25_OIKDI</name>
<gene>
    <name evidence="1" type="ORF">OKIOD_LOCUS10524</name>
</gene>
<evidence type="ECO:0000313" key="2">
    <source>
        <dbReference type="Proteomes" id="UP001158576"/>
    </source>
</evidence>
<keyword evidence="2" id="KW-1185">Reference proteome</keyword>